<organism evidence="6 7">
    <name type="scientific">Aquisphaera giovannonii</name>
    <dbReference type="NCBI Taxonomy" id="406548"/>
    <lineage>
        <taxon>Bacteria</taxon>
        <taxon>Pseudomonadati</taxon>
        <taxon>Planctomycetota</taxon>
        <taxon>Planctomycetia</taxon>
        <taxon>Isosphaerales</taxon>
        <taxon>Isosphaeraceae</taxon>
        <taxon>Aquisphaera</taxon>
    </lineage>
</organism>
<evidence type="ECO:0000313" key="6">
    <source>
        <dbReference type="EMBL" id="QEH31585.1"/>
    </source>
</evidence>
<feature type="domain" description="HTH crp-type" evidence="5">
    <location>
        <begin position="148"/>
        <end position="217"/>
    </location>
</feature>
<keyword evidence="7" id="KW-1185">Reference proteome</keyword>
<dbReference type="InterPro" id="IPR050397">
    <property type="entry name" value="Env_Response_Regulators"/>
</dbReference>
<dbReference type="PANTHER" id="PTHR24567:SF74">
    <property type="entry name" value="HTH-TYPE TRANSCRIPTIONAL REGULATOR ARCR"/>
    <property type="match status" value="1"/>
</dbReference>
<dbReference type="OrthoDB" id="3176638at2"/>
<keyword evidence="1" id="KW-0805">Transcription regulation</keyword>
<dbReference type="InterPro" id="IPR012318">
    <property type="entry name" value="HTH_CRP"/>
</dbReference>
<evidence type="ECO:0000259" key="4">
    <source>
        <dbReference type="PROSITE" id="PS50042"/>
    </source>
</evidence>
<reference evidence="6 7" key="1">
    <citation type="submission" date="2019-08" db="EMBL/GenBank/DDBJ databases">
        <title>Deep-cultivation of Planctomycetes and their phenomic and genomic characterization uncovers novel biology.</title>
        <authorList>
            <person name="Wiegand S."/>
            <person name="Jogler M."/>
            <person name="Boedeker C."/>
            <person name="Pinto D."/>
            <person name="Vollmers J."/>
            <person name="Rivas-Marin E."/>
            <person name="Kohn T."/>
            <person name="Peeters S.H."/>
            <person name="Heuer A."/>
            <person name="Rast P."/>
            <person name="Oberbeckmann S."/>
            <person name="Bunk B."/>
            <person name="Jeske O."/>
            <person name="Meyerdierks A."/>
            <person name="Storesund J.E."/>
            <person name="Kallscheuer N."/>
            <person name="Luecker S."/>
            <person name="Lage O.M."/>
            <person name="Pohl T."/>
            <person name="Merkel B.J."/>
            <person name="Hornburger P."/>
            <person name="Mueller R.-W."/>
            <person name="Bruemmer F."/>
            <person name="Labrenz M."/>
            <person name="Spormann A.M."/>
            <person name="Op den Camp H."/>
            <person name="Overmann J."/>
            <person name="Amann R."/>
            <person name="Jetten M.S.M."/>
            <person name="Mascher T."/>
            <person name="Medema M.H."/>
            <person name="Devos D.P."/>
            <person name="Kaster A.-K."/>
            <person name="Ovreas L."/>
            <person name="Rohde M."/>
            <person name="Galperin M.Y."/>
            <person name="Jogler C."/>
        </authorList>
    </citation>
    <scope>NUCLEOTIDE SEQUENCE [LARGE SCALE GENOMIC DNA]</scope>
    <source>
        <strain evidence="6 7">OJF2</strain>
    </source>
</reference>
<proteinExistence type="predicted"/>
<sequence>MDTDARTILEGCRLLASVSGDQRERLVAMAEVRRYERGTMIFRQGDAPPGVFIVGAGLVRVFLVSPSGKQHVLHLVSPGLTFAEVAAIGDFPCPAFAEAASDATCLLLPERPFQAALREDHALCLQLLGSFAMWVRHFVGLVEDITLRDAAGRVARFLLEAAGPDGVVRLPSLKKDMASRLNLTSETLSRTLRRLTDEGLIGSPAGTGAEIRLLDRDQLGRVSDGLGPNL</sequence>
<keyword evidence="3" id="KW-0804">Transcription</keyword>
<evidence type="ECO:0000256" key="2">
    <source>
        <dbReference type="ARBA" id="ARBA00023125"/>
    </source>
</evidence>
<dbReference type="Pfam" id="PF00027">
    <property type="entry name" value="cNMP_binding"/>
    <property type="match status" value="1"/>
</dbReference>
<dbReference type="Proteomes" id="UP000324233">
    <property type="component" value="Chromosome"/>
</dbReference>
<dbReference type="PANTHER" id="PTHR24567">
    <property type="entry name" value="CRP FAMILY TRANSCRIPTIONAL REGULATORY PROTEIN"/>
    <property type="match status" value="1"/>
</dbReference>
<dbReference type="CDD" id="cd00038">
    <property type="entry name" value="CAP_ED"/>
    <property type="match status" value="1"/>
</dbReference>
<evidence type="ECO:0000256" key="3">
    <source>
        <dbReference type="ARBA" id="ARBA00023163"/>
    </source>
</evidence>
<dbReference type="AlphaFoldDB" id="A0A5B9VV25"/>
<evidence type="ECO:0000256" key="1">
    <source>
        <dbReference type="ARBA" id="ARBA00023015"/>
    </source>
</evidence>
<dbReference type="Gene3D" id="2.60.120.10">
    <property type="entry name" value="Jelly Rolls"/>
    <property type="match status" value="1"/>
</dbReference>
<dbReference type="PRINTS" id="PR00034">
    <property type="entry name" value="HTHCRP"/>
</dbReference>
<dbReference type="InterPro" id="IPR014710">
    <property type="entry name" value="RmlC-like_jellyroll"/>
</dbReference>
<dbReference type="PROSITE" id="PS50042">
    <property type="entry name" value="CNMP_BINDING_3"/>
    <property type="match status" value="1"/>
</dbReference>
<dbReference type="Gene3D" id="1.10.10.10">
    <property type="entry name" value="Winged helix-like DNA-binding domain superfamily/Winged helix DNA-binding domain"/>
    <property type="match status" value="1"/>
</dbReference>
<dbReference type="SUPFAM" id="SSF51206">
    <property type="entry name" value="cAMP-binding domain-like"/>
    <property type="match status" value="1"/>
</dbReference>
<dbReference type="InterPro" id="IPR018490">
    <property type="entry name" value="cNMP-bd_dom_sf"/>
</dbReference>
<protein>
    <submittedName>
        <fullName evidence="6">Anaerobic regulatory protein</fullName>
    </submittedName>
</protein>
<evidence type="ECO:0000313" key="7">
    <source>
        <dbReference type="Proteomes" id="UP000324233"/>
    </source>
</evidence>
<dbReference type="Pfam" id="PF13545">
    <property type="entry name" value="HTH_Crp_2"/>
    <property type="match status" value="1"/>
</dbReference>
<dbReference type="RefSeq" id="WP_148590177.1">
    <property type="nucleotide sequence ID" value="NZ_CP042997.1"/>
</dbReference>
<dbReference type="InterPro" id="IPR036390">
    <property type="entry name" value="WH_DNA-bd_sf"/>
</dbReference>
<dbReference type="KEGG" id="agv:OJF2_00500"/>
<keyword evidence="2" id="KW-0238">DNA-binding</keyword>
<dbReference type="InterPro" id="IPR036388">
    <property type="entry name" value="WH-like_DNA-bd_sf"/>
</dbReference>
<dbReference type="GO" id="GO:0005829">
    <property type="term" value="C:cytosol"/>
    <property type="evidence" value="ECO:0007669"/>
    <property type="project" value="TreeGrafter"/>
</dbReference>
<dbReference type="InterPro" id="IPR000595">
    <property type="entry name" value="cNMP-bd_dom"/>
</dbReference>
<dbReference type="SMART" id="SM00419">
    <property type="entry name" value="HTH_CRP"/>
    <property type="match status" value="1"/>
</dbReference>
<dbReference type="SMART" id="SM00100">
    <property type="entry name" value="cNMP"/>
    <property type="match status" value="1"/>
</dbReference>
<name>A0A5B9VV25_9BACT</name>
<accession>A0A5B9VV25</accession>
<dbReference type="PROSITE" id="PS51063">
    <property type="entry name" value="HTH_CRP_2"/>
    <property type="match status" value="1"/>
</dbReference>
<dbReference type="GO" id="GO:0003700">
    <property type="term" value="F:DNA-binding transcription factor activity"/>
    <property type="evidence" value="ECO:0007669"/>
    <property type="project" value="TreeGrafter"/>
</dbReference>
<dbReference type="SUPFAM" id="SSF46785">
    <property type="entry name" value="Winged helix' DNA-binding domain"/>
    <property type="match status" value="1"/>
</dbReference>
<gene>
    <name evidence="6" type="primary">fnr</name>
    <name evidence="6" type="ORF">OJF2_00500</name>
</gene>
<dbReference type="EMBL" id="CP042997">
    <property type="protein sequence ID" value="QEH31585.1"/>
    <property type="molecule type" value="Genomic_DNA"/>
</dbReference>
<dbReference type="GO" id="GO:0003677">
    <property type="term" value="F:DNA binding"/>
    <property type="evidence" value="ECO:0007669"/>
    <property type="project" value="UniProtKB-KW"/>
</dbReference>
<evidence type="ECO:0000259" key="5">
    <source>
        <dbReference type="PROSITE" id="PS51063"/>
    </source>
</evidence>
<feature type="domain" description="Cyclic nucleotide-binding" evidence="4">
    <location>
        <begin position="14"/>
        <end position="117"/>
    </location>
</feature>